<keyword evidence="8 10" id="KW-1133">Transmembrane helix</keyword>
<dbReference type="PROSITE" id="PS50839">
    <property type="entry name" value="CHASE"/>
    <property type="match status" value="1"/>
</dbReference>
<evidence type="ECO:0000256" key="9">
    <source>
        <dbReference type="ARBA" id="ARBA00023136"/>
    </source>
</evidence>
<evidence type="ECO:0000256" key="3">
    <source>
        <dbReference type="ARBA" id="ARBA00012438"/>
    </source>
</evidence>
<evidence type="ECO:0000256" key="8">
    <source>
        <dbReference type="ARBA" id="ARBA00022989"/>
    </source>
</evidence>
<dbReference type="AlphaFoldDB" id="A0A1X7IFG7"/>
<evidence type="ECO:0000313" key="13">
    <source>
        <dbReference type="EMBL" id="SMG12974.1"/>
    </source>
</evidence>
<dbReference type="SUPFAM" id="SSF47384">
    <property type="entry name" value="Homodimeric domain of signal transducing histidine kinase"/>
    <property type="match status" value="1"/>
</dbReference>
<dbReference type="GO" id="GO:0016020">
    <property type="term" value="C:membrane"/>
    <property type="evidence" value="ECO:0007669"/>
    <property type="project" value="UniProtKB-SubCell"/>
</dbReference>
<dbReference type="NCBIfam" id="TIGR00229">
    <property type="entry name" value="sensory_box"/>
    <property type="match status" value="2"/>
</dbReference>
<proteinExistence type="predicted"/>
<dbReference type="PROSITE" id="PS50112">
    <property type="entry name" value="PAS"/>
    <property type="match status" value="2"/>
</dbReference>
<organism evidence="13 14">
    <name type="scientific">Marivirga sericea</name>
    <dbReference type="NCBI Taxonomy" id="1028"/>
    <lineage>
        <taxon>Bacteria</taxon>
        <taxon>Pseudomonadati</taxon>
        <taxon>Bacteroidota</taxon>
        <taxon>Cytophagia</taxon>
        <taxon>Cytophagales</taxon>
        <taxon>Marivirgaceae</taxon>
        <taxon>Marivirga</taxon>
    </lineage>
</organism>
<evidence type="ECO:0000256" key="2">
    <source>
        <dbReference type="ARBA" id="ARBA00004370"/>
    </source>
</evidence>
<keyword evidence="7" id="KW-0418">Kinase</keyword>
<dbReference type="GO" id="GO:0006355">
    <property type="term" value="P:regulation of DNA-templated transcription"/>
    <property type="evidence" value="ECO:0007669"/>
    <property type="project" value="InterPro"/>
</dbReference>
<dbReference type="Gene3D" id="3.30.450.20">
    <property type="entry name" value="PAS domain"/>
    <property type="match status" value="2"/>
</dbReference>
<dbReference type="EMBL" id="FXAW01000001">
    <property type="protein sequence ID" value="SMG12974.1"/>
    <property type="molecule type" value="Genomic_DNA"/>
</dbReference>
<dbReference type="STRING" id="1028.SAMN05661096_00560"/>
<dbReference type="Proteomes" id="UP000193804">
    <property type="component" value="Unassembled WGS sequence"/>
</dbReference>
<evidence type="ECO:0000256" key="10">
    <source>
        <dbReference type="SAM" id="Phobius"/>
    </source>
</evidence>
<feature type="transmembrane region" description="Helical" evidence="10">
    <location>
        <begin position="248"/>
        <end position="273"/>
    </location>
</feature>
<reference evidence="14" key="1">
    <citation type="submission" date="2017-04" db="EMBL/GenBank/DDBJ databases">
        <authorList>
            <person name="Varghese N."/>
            <person name="Submissions S."/>
        </authorList>
    </citation>
    <scope>NUCLEOTIDE SEQUENCE [LARGE SCALE GENOMIC DNA]</scope>
    <source>
        <strain evidence="14">DSM 4125</strain>
    </source>
</reference>
<feature type="transmembrane region" description="Helical" evidence="10">
    <location>
        <begin position="14"/>
        <end position="39"/>
    </location>
</feature>
<name>A0A1X7IFG7_9BACT</name>
<dbReference type="EC" id="2.7.13.3" evidence="3"/>
<gene>
    <name evidence="13" type="ORF">SAMN05661096_00560</name>
</gene>
<dbReference type="Pfam" id="PF03924">
    <property type="entry name" value="CHASE"/>
    <property type="match status" value="1"/>
</dbReference>
<evidence type="ECO:0000259" key="11">
    <source>
        <dbReference type="PROSITE" id="PS50112"/>
    </source>
</evidence>
<evidence type="ECO:0000256" key="1">
    <source>
        <dbReference type="ARBA" id="ARBA00000085"/>
    </source>
</evidence>
<protein>
    <recommendedName>
        <fullName evidence="3">histidine kinase</fullName>
        <ecNumber evidence="3">2.7.13.3</ecNumber>
    </recommendedName>
</protein>
<comment type="catalytic activity">
    <reaction evidence="1">
        <text>ATP + protein L-histidine = ADP + protein N-phospho-L-histidine.</text>
        <dbReference type="EC" id="2.7.13.3"/>
    </reaction>
</comment>
<dbReference type="InterPro" id="IPR006189">
    <property type="entry name" value="CHASE_dom"/>
</dbReference>
<dbReference type="PANTHER" id="PTHR43304">
    <property type="entry name" value="PHYTOCHROME-LIKE PROTEIN CPH1"/>
    <property type="match status" value="1"/>
</dbReference>
<evidence type="ECO:0000259" key="12">
    <source>
        <dbReference type="PROSITE" id="PS50839"/>
    </source>
</evidence>
<dbReference type="Gene3D" id="3.30.450.350">
    <property type="entry name" value="CHASE domain"/>
    <property type="match status" value="1"/>
</dbReference>
<dbReference type="CDD" id="cd00082">
    <property type="entry name" value="HisKA"/>
    <property type="match status" value="1"/>
</dbReference>
<accession>A0A1X7IFG7</accession>
<dbReference type="InterPro" id="IPR000014">
    <property type="entry name" value="PAS"/>
</dbReference>
<sequence length="608" mass="69663">MNYRPNKNFKIRSLAFATAIGLISAILFSILIIVSYQYYQKQKYQQLQSELNMITENIRKIMINSNLAAFSVGLTISPITDTVSNFDFVAKEIMERHPYLYGVQILKKGVIQYVYPSSIHSSVIGYDILKDSSTRNEAQKAIHKKEIYYAGPLEFKQGGKGIIGRLPIFHRNEFWGFSAVLMTMDDFLSYSGIKNSQLPFVSFQLSKVDPNTGEEEIFTSSQKKSELSLDYTFSEAGWKVTAFYEQDAVVYILLGLVIFLAFSSSIGSGFYVFHVYQEPERLQALLSKKTKEIAENNRYLASMVKAIPDLIFVYDKDAKYLDFHAYQRSLLYYLPQHFIGKSSYDLFPKDFATKIHENIKAALTSNRVEEHSYYLDFKRERKYFEARYIAINSEEVLAVVRDVTESKLAAEKLEKSEQKYRELVSQASDAILLADENGNLLELNHKGSEMTGIPNEEITKYNLSQIIKFEKKDGFTLTELIHRSGSIFEEACLIPLNGIEAAVEISCKLTPSKQIQGIVRDITAKHNFIKSIRNQNNQLREIAWVQSHEVRAPLARLLGLIDFIEKYQNGSQEEQRKVTHSIRSSALELDIIIRDVVRRTEEAEDSIS</sequence>
<dbReference type="CDD" id="cd00130">
    <property type="entry name" value="PAS"/>
    <property type="match status" value="2"/>
</dbReference>
<dbReference type="SMART" id="SM00091">
    <property type="entry name" value="PAS"/>
    <property type="match status" value="2"/>
</dbReference>
<dbReference type="Pfam" id="PF00989">
    <property type="entry name" value="PAS"/>
    <property type="match status" value="1"/>
</dbReference>
<dbReference type="SMART" id="SM01079">
    <property type="entry name" value="CHASE"/>
    <property type="match status" value="1"/>
</dbReference>
<keyword evidence="4" id="KW-0597">Phosphoprotein</keyword>
<dbReference type="InterPro" id="IPR035965">
    <property type="entry name" value="PAS-like_dom_sf"/>
</dbReference>
<keyword evidence="14" id="KW-1185">Reference proteome</keyword>
<dbReference type="RefSeq" id="WP_085515559.1">
    <property type="nucleotide sequence ID" value="NZ_FXAW01000001.1"/>
</dbReference>
<dbReference type="InterPro" id="IPR003661">
    <property type="entry name" value="HisK_dim/P_dom"/>
</dbReference>
<feature type="domain" description="CHASE" evidence="12">
    <location>
        <begin position="110"/>
        <end position="189"/>
    </location>
</feature>
<keyword evidence="6 10" id="KW-0812">Transmembrane</keyword>
<dbReference type="InterPro" id="IPR036097">
    <property type="entry name" value="HisK_dim/P_sf"/>
</dbReference>
<dbReference type="InterPro" id="IPR042240">
    <property type="entry name" value="CHASE_sf"/>
</dbReference>
<evidence type="ECO:0000256" key="7">
    <source>
        <dbReference type="ARBA" id="ARBA00022777"/>
    </source>
</evidence>
<feature type="domain" description="PAS" evidence="11">
    <location>
        <begin position="416"/>
        <end position="482"/>
    </location>
</feature>
<dbReference type="Pfam" id="PF08448">
    <property type="entry name" value="PAS_4"/>
    <property type="match status" value="1"/>
</dbReference>
<dbReference type="GO" id="GO:0000155">
    <property type="term" value="F:phosphorelay sensor kinase activity"/>
    <property type="evidence" value="ECO:0007669"/>
    <property type="project" value="InterPro"/>
</dbReference>
<dbReference type="PANTHER" id="PTHR43304:SF1">
    <property type="entry name" value="PAC DOMAIN-CONTAINING PROTEIN"/>
    <property type="match status" value="1"/>
</dbReference>
<feature type="domain" description="PAS" evidence="11">
    <location>
        <begin position="296"/>
        <end position="366"/>
    </location>
</feature>
<keyword evidence="9 10" id="KW-0472">Membrane</keyword>
<dbReference type="InterPro" id="IPR013656">
    <property type="entry name" value="PAS_4"/>
</dbReference>
<dbReference type="InterPro" id="IPR013767">
    <property type="entry name" value="PAS_fold"/>
</dbReference>
<dbReference type="OrthoDB" id="905895at2"/>
<comment type="subcellular location">
    <subcellularLocation>
        <location evidence="2">Membrane</location>
    </subcellularLocation>
</comment>
<keyword evidence="5" id="KW-0808">Transferase</keyword>
<evidence type="ECO:0000256" key="4">
    <source>
        <dbReference type="ARBA" id="ARBA00022553"/>
    </source>
</evidence>
<evidence type="ECO:0000313" key="14">
    <source>
        <dbReference type="Proteomes" id="UP000193804"/>
    </source>
</evidence>
<dbReference type="SUPFAM" id="SSF55785">
    <property type="entry name" value="PYP-like sensor domain (PAS domain)"/>
    <property type="match status" value="2"/>
</dbReference>
<dbReference type="InterPro" id="IPR052162">
    <property type="entry name" value="Sensor_kinase/Photoreceptor"/>
</dbReference>
<evidence type="ECO:0000256" key="6">
    <source>
        <dbReference type="ARBA" id="ARBA00022692"/>
    </source>
</evidence>
<dbReference type="Gene3D" id="1.10.287.130">
    <property type="match status" value="1"/>
</dbReference>
<evidence type="ECO:0000256" key="5">
    <source>
        <dbReference type="ARBA" id="ARBA00022679"/>
    </source>
</evidence>